<reference evidence="3 4" key="1">
    <citation type="submission" date="2017-12" db="EMBL/GenBank/DDBJ databases">
        <title>Sequencing, de novo assembly and annotation of complete genome of a new Thraustochytrid species, strain FCC1311.</title>
        <authorList>
            <person name="Sedici K."/>
            <person name="Godart F."/>
            <person name="Aiese Cigliano R."/>
            <person name="Sanseverino W."/>
            <person name="Barakat M."/>
            <person name="Ortet P."/>
            <person name="Marechal E."/>
            <person name="Cagnac O."/>
            <person name="Amato A."/>
        </authorList>
    </citation>
    <scope>NUCLEOTIDE SEQUENCE [LARGE SCALE GENOMIC DNA]</scope>
</reference>
<feature type="region of interest" description="Disordered" evidence="2">
    <location>
        <begin position="65"/>
        <end position="86"/>
    </location>
</feature>
<sequence length="369" mass="42150">MLRSGVSGEKGSRDDADTMRKHREQWLLKMQHKLPRPPQDRNEANLVARRSPDQGIGAGLEIRRTRRPLDIATSPKSPETKNTARDETIKTLEDARCQAEIDWKAAEARVRAELGKAAENELLALRRENVKILNELAATKGEVVVVRKQAMQAGADKRQSEEAFDHKLRKAHAEVADLSRARARDADRIKDLQVSLTERARENAELEQKLLIKRAAQAAHVIPLEKLEAELASQKRDIKRREDAIAFQRRQQQTEVEVLRQEIQQLCEARDAANKRIEILTQDASKVSLEKLHERLREQERANAELGRRAERDRQLCVEFERKVVELSKHESAAEAGNIRMGFSRTVVSHALVWHAALVRKEMHVVNAR</sequence>
<feature type="compositionally biased region" description="Basic and acidic residues" evidence="2">
    <location>
        <begin position="10"/>
        <end position="19"/>
    </location>
</feature>
<dbReference type="AlphaFoldDB" id="A0A2R5G3V1"/>
<evidence type="ECO:0000256" key="1">
    <source>
        <dbReference type="SAM" id="Coils"/>
    </source>
</evidence>
<accession>A0A2R5G3V1</accession>
<name>A0A2R5G3V1_9STRA</name>
<feature type="region of interest" description="Disordered" evidence="2">
    <location>
        <begin position="1"/>
        <end position="23"/>
    </location>
</feature>
<evidence type="ECO:0000256" key="2">
    <source>
        <dbReference type="SAM" id="MobiDB-lite"/>
    </source>
</evidence>
<comment type="caution">
    <text evidence="3">The sequence shown here is derived from an EMBL/GenBank/DDBJ whole genome shotgun (WGS) entry which is preliminary data.</text>
</comment>
<protein>
    <submittedName>
        <fullName evidence="3">Uncharacterized protein</fullName>
    </submittedName>
</protein>
<organism evidence="3 4">
    <name type="scientific">Hondaea fermentalgiana</name>
    <dbReference type="NCBI Taxonomy" id="2315210"/>
    <lineage>
        <taxon>Eukaryota</taxon>
        <taxon>Sar</taxon>
        <taxon>Stramenopiles</taxon>
        <taxon>Bigyra</taxon>
        <taxon>Labyrinthulomycetes</taxon>
        <taxon>Thraustochytrida</taxon>
        <taxon>Thraustochytriidae</taxon>
        <taxon>Hondaea</taxon>
    </lineage>
</organism>
<keyword evidence="4" id="KW-1185">Reference proteome</keyword>
<proteinExistence type="predicted"/>
<evidence type="ECO:0000313" key="3">
    <source>
        <dbReference type="EMBL" id="GBG25215.1"/>
    </source>
</evidence>
<dbReference type="Proteomes" id="UP000241890">
    <property type="component" value="Unassembled WGS sequence"/>
</dbReference>
<evidence type="ECO:0000313" key="4">
    <source>
        <dbReference type="Proteomes" id="UP000241890"/>
    </source>
</evidence>
<feature type="coiled-coil region" evidence="1">
    <location>
        <begin position="189"/>
        <end position="316"/>
    </location>
</feature>
<gene>
    <name evidence="3" type="ORF">FCC1311_014322</name>
</gene>
<dbReference type="InParanoid" id="A0A2R5G3V1"/>
<keyword evidence="1" id="KW-0175">Coiled coil</keyword>
<dbReference type="EMBL" id="BEYU01000012">
    <property type="protein sequence ID" value="GBG25215.1"/>
    <property type="molecule type" value="Genomic_DNA"/>
</dbReference>